<dbReference type="InterPro" id="IPR036291">
    <property type="entry name" value="NAD(P)-bd_dom_sf"/>
</dbReference>
<keyword evidence="1" id="KW-0560">Oxidoreductase</keyword>
<comment type="similarity">
    <text evidence="1">Belongs to the zinc-containing alcohol dehydrogenase family. Quinone oxidoreductase subfamily.</text>
</comment>
<dbReference type="NCBIfam" id="TIGR02817">
    <property type="entry name" value="adh_fam_1"/>
    <property type="match status" value="1"/>
</dbReference>
<reference evidence="3 4" key="1">
    <citation type="submission" date="2019-03" db="EMBL/GenBank/DDBJ databases">
        <title>Draft Genome Sequence of Massilia arenosa sp. nov., a Novel Massilia Species Isolated from a Sandy-loam Maize Soil.</title>
        <authorList>
            <person name="Raths R."/>
            <person name="Peta V."/>
            <person name="Bucking H."/>
        </authorList>
    </citation>
    <scope>NUCLEOTIDE SEQUENCE [LARGE SCALE GENOMIC DNA]</scope>
    <source>
        <strain evidence="3 4">MC02</strain>
    </source>
</reference>
<keyword evidence="1" id="KW-0862">Zinc</keyword>
<accession>A0A4Y9RNA9</accession>
<evidence type="ECO:0000256" key="1">
    <source>
        <dbReference type="RuleBase" id="RU364000"/>
    </source>
</evidence>
<evidence type="ECO:0000313" key="4">
    <source>
        <dbReference type="Proteomes" id="UP000298438"/>
    </source>
</evidence>
<dbReference type="GO" id="GO:0016491">
    <property type="term" value="F:oxidoreductase activity"/>
    <property type="evidence" value="ECO:0007669"/>
    <property type="project" value="UniProtKB-KW"/>
</dbReference>
<keyword evidence="1" id="KW-0479">Metal-binding</keyword>
<dbReference type="EMBL" id="SPVF01000269">
    <property type="protein sequence ID" value="TFW10767.1"/>
    <property type="molecule type" value="Genomic_DNA"/>
</dbReference>
<dbReference type="CDD" id="cd08252">
    <property type="entry name" value="AL_MDR"/>
    <property type="match status" value="1"/>
</dbReference>
<dbReference type="Gene3D" id="3.90.180.10">
    <property type="entry name" value="Medium-chain alcohol dehydrogenases, catalytic domain"/>
    <property type="match status" value="1"/>
</dbReference>
<feature type="domain" description="Enoyl reductase (ER)" evidence="2">
    <location>
        <begin position="11"/>
        <end position="329"/>
    </location>
</feature>
<sequence length="345" mass="36826">MKAIGFVGSDGTLRDIEVAQPVARGHDLLVRVGAVSVNPVDTKDRKGGAPEGQTRILGWDAVGVVEAVGEQVTLFQPGQRVFYAGAIVRDGANSEMHLVDERIVAQAPKTLDPPAAAALPLTSITAWEALFERLVIDRHGAQRGRTLLVIGGAGGVGSIAIQLAAKLAGLTVIATASRKESAEWCRALGAAHVVDHSGDIPAQLKALGFETVDYVLCTNDLDRHFDAIATALAPQGKVCSIVNNQQPLAVEKLFGKSGTLVFELMFTRSSFQTADMIEQHKLLAEVARLVDEGVLRTTVNDNFGHINANNLARAHAALESRRTIGKIVLSGWDHNPAFWDARDNT</sequence>
<dbReference type="InterPro" id="IPR011032">
    <property type="entry name" value="GroES-like_sf"/>
</dbReference>
<dbReference type="SMART" id="SM00829">
    <property type="entry name" value="PKS_ER"/>
    <property type="match status" value="1"/>
</dbReference>
<evidence type="ECO:0000259" key="2">
    <source>
        <dbReference type="SMART" id="SM00829"/>
    </source>
</evidence>
<dbReference type="Proteomes" id="UP000298438">
    <property type="component" value="Unassembled WGS sequence"/>
</dbReference>
<dbReference type="PANTHER" id="PTHR43482">
    <property type="entry name" value="PROTEIN AST1-RELATED"/>
    <property type="match status" value="1"/>
</dbReference>
<gene>
    <name evidence="3" type="ORF">E4L96_22345</name>
</gene>
<dbReference type="InterPro" id="IPR013154">
    <property type="entry name" value="ADH-like_N"/>
</dbReference>
<protein>
    <recommendedName>
        <fullName evidence="1">Zinc-type alcohol dehydrogenase-like protein</fullName>
    </recommendedName>
</protein>
<dbReference type="AlphaFoldDB" id="A0A4Y9RNA9"/>
<dbReference type="Gene3D" id="3.40.50.720">
    <property type="entry name" value="NAD(P)-binding Rossmann-like Domain"/>
    <property type="match status" value="1"/>
</dbReference>
<dbReference type="PANTHER" id="PTHR43482:SF1">
    <property type="entry name" value="PROTEIN AST1-RELATED"/>
    <property type="match status" value="1"/>
</dbReference>
<comment type="caution">
    <text evidence="3">The sequence shown here is derived from an EMBL/GenBank/DDBJ whole genome shotgun (WGS) entry which is preliminary data.</text>
</comment>
<name>A0A4Y9RNA9_9BURK</name>
<organism evidence="3 4">
    <name type="scientific">Zemynaea arenosa</name>
    <dbReference type="NCBI Taxonomy" id="2561931"/>
    <lineage>
        <taxon>Bacteria</taxon>
        <taxon>Pseudomonadati</taxon>
        <taxon>Pseudomonadota</taxon>
        <taxon>Betaproteobacteria</taxon>
        <taxon>Burkholderiales</taxon>
        <taxon>Oxalobacteraceae</taxon>
        <taxon>Telluria group</taxon>
        <taxon>Zemynaea</taxon>
    </lineage>
</organism>
<dbReference type="Pfam" id="PF08240">
    <property type="entry name" value="ADH_N"/>
    <property type="match status" value="1"/>
</dbReference>
<evidence type="ECO:0000313" key="3">
    <source>
        <dbReference type="EMBL" id="TFW10767.1"/>
    </source>
</evidence>
<keyword evidence="4" id="KW-1185">Reference proteome</keyword>
<dbReference type="SUPFAM" id="SSF50129">
    <property type="entry name" value="GroES-like"/>
    <property type="match status" value="1"/>
</dbReference>
<dbReference type="InterPro" id="IPR052585">
    <property type="entry name" value="Lipid_raft_assoc_Zn_ADH"/>
</dbReference>
<dbReference type="RefSeq" id="WP_135209434.1">
    <property type="nucleotide sequence ID" value="NZ_SPVF01000269.1"/>
</dbReference>
<dbReference type="GO" id="GO:0008270">
    <property type="term" value="F:zinc ion binding"/>
    <property type="evidence" value="ECO:0007669"/>
    <property type="project" value="InterPro"/>
</dbReference>
<dbReference type="OrthoDB" id="9785812at2"/>
<proteinExistence type="inferred from homology"/>
<dbReference type="SUPFAM" id="SSF51735">
    <property type="entry name" value="NAD(P)-binding Rossmann-fold domains"/>
    <property type="match status" value="1"/>
</dbReference>
<dbReference type="Pfam" id="PF13602">
    <property type="entry name" value="ADH_zinc_N_2"/>
    <property type="match status" value="1"/>
</dbReference>
<dbReference type="InterPro" id="IPR014182">
    <property type="entry name" value="ADH_Zn_typ-1"/>
</dbReference>
<dbReference type="InterPro" id="IPR020843">
    <property type="entry name" value="ER"/>
</dbReference>